<dbReference type="PRINTS" id="PR00164">
    <property type="entry name" value="ABC2TRNSPORT"/>
</dbReference>
<evidence type="ECO:0000313" key="10">
    <source>
        <dbReference type="Proteomes" id="UP000317722"/>
    </source>
</evidence>
<evidence type="ECO:0000256" key="5">
    <source>
        <dbReference type="ARBA" id="ARBA00023251"/>
    </source>
</evidence>
<dbReference type="GO" id="GO:0043190">
    <property type="term" value="C:ATP-binding cassette (ABC) transporter complex"/>
    <property type="evidence" value="ECO:0007669"/>
    <property type="project" value="InterPro"/>
</dbReference>
<feature type="transmembrane region" description="Helical" evidence="6">
    <location>
        <begin position="53"/>
        <end position="75"/>
    </location>
</feature>
<dbReference type="AlphaFoldDB" id="A0A502D393"/>
<reference evidence="9 10" key="1">
    <citation type="journal article" date="2019" name="Environ. Microbiol.">
        <title>Species interactions and distinct microbial communities in high Arctic permafrost affected cryosols are associated with the CH4 and CO2 gas fluxes.</title>
        <authorList>
            <person name="Altshuler I."/>
            <person name="Hamel J."/>
            <person name="Turney S."/>
            <person name="Magnuson E."/>
            <person name="Levesque R."/>
            <person name="Greer C."/>
            <person name="Whyte L.G."/>
        </authorList>
    </citation>
    <scope>NUCLEOTIDE SEQUENCE [LARGE SCALE GENOMIC DNA]</scope>
    <source>
        <strain evidence="9 10">S9.3A</strain>
    </source>
</reference>
<dbReference type="InterPro" id="IPR047817">
    <property type="entry name" value="ABC2_TM_bact-type"/>
</dbReference>
<dbReference type="InterPro" id="IPR051784">
    <property type="entry name" value="Nod_factor_ABC_transporter"/>
</dbReference>
<keyword evidence="2 6" id="KW-0812">Transmembrane</keyword>
<feature type="region of interest" description="Disordered" evidence="7">
    <location>
        <begin position="1"/>
        <end position="22"/>
    </location>
</feature>
<dbReference type="PIRSF" id="PIRSF006648">
    <property type="entry name" value="DrrB"/>
    <property type="match status" value="1"/>
</dbReference>
<protein>
    <recommendedName>
        <fullName evidence="6">Transport permease protein</fullName>
    </recommendedName>
</protein>
<evidence type="ECO:0000259" key="8">
    <source>
        <dbReference type="PROSITE" id="PS51012"/>
    </source>
</evidence>
<keyword evidence="4 6" id="KW-0472">Membrane</keyword>
<evidence type="ECO:0000256" key="2">
    <source>
        <dbReference type="ARBA" id="ARBA00022692"/>
    </source>
</evidence>
<dbReference type="EMBL" id="RCZM01000001">
    <property type="protein sequence ID" value="TPG19533.1"/>
    <property type="molecule type" value="Genomic_DNA"/>
</dbReference>
<feature type="transmembrane region" description="Helical" evidence="6">
    <location>
        <begin position="257"/>
        <end position="275"/>
    </location>
</feature>
<gene>
    <name evidence="9" type="ORF">EAH86_03475</name>
</gene>
<feature type="domain" description="ABC transmembrane type-2" evidence="8">
    <location>
        <begin position="51"/>
        <end position="282"/>
    </location>
</feature>
<keyword evidence="5" id="KW-0046">Antibiotic resistance</keyword>
<comment type="similarity">
    <text evidence="6">Belongs to the ABC-2 integral membrane protein family.</text>
</comment>
<accession>A0A502D393</accession>
<keyword evidence="6" id="KW-1003">Cell membrane</keyword>
<dbReference type="InterPro" id="IPR000412">
    <property type="entry name" value="ABC_2_transport"/>
</dbReference>
<evidence type="ECO:0000256" key="4">
    <source>
        <dbReference type="ARBA" id="ARBA00023136"/>
    </source>
</evidence>
<comment type="caution">
    <text evidence="6">Lacks conserved residue(s) required for the propagation of feature annotation.</text>
</comment>
<evidence type="ECO:0000313" key="9">
    <source>
        <dbReference type="EMBL" id="TPG19533.1"/>
    </source>
</evidence>
<keyword evidence="3 6" id="KW-1133">Transmembrane helix</keyword>
<dbReference type="GO" id="GO:0046677">
    <property type="term" value="P:response to antibiotic"/>
    <property type="evidence" value="ECO:0007669"/>
    <property type="project" value="UniProtKB-KW"/>
</dbReference>
<dbReference type="PROSITE" id="PS51012">
    <property type="entry name" value="ABC_TM2"/>
    <property type="match status" value="1"/>
</dbReference>
<dbReference type="OrthoDB" id="9778589at2"/>
<dbReference type="InterPro" id="IPR013525">
    <property type="entry name" value="ABC2_TM"/>
</dbReference>
<evidence type="ECO:0000256" key="6">
    <source>
        <dbReference type="RuleBase" id="RU361157"/>
    </source>
</evidence>
<name>A0A502D393_9MICO</name>
<feature type="transmembrane region" description="Helical" evidence="6">
    <location>
        <begin position="202"/>
        <end position="221"/>
    </location>
</feature>
<dbReference type="PANTHER" id="PTHR43229">
    <property type="entry name" value="NODULATION PROTEIN J"/>
    <property type="match status" value="1"/>
</dbReference>
<keyword evidence="6" id="KW-0813">Transport</keyword>
<dbReference type="Proteomes" id="UP000317722">
    <property type="component" value="Unassembled WGS sequence"/>
</dbReference>
<feature type="transmembrane region" description="Helical" evidence="6">
    <location>
        <begin position="140"/>
        <end position="161"/>
    </location>
</feature>
<keyword evidence="10" id="KW-1185">Reference proteome</keyword>
<sequence length="285" mass="30985">MALTQPQSQPGPGGEGPSRAEHGIRQPLSATERVLAVFTYFLTVYKRTWRGSIIGRFLSPLFFLLAMGIGLGSLVDDRVGGVEGLPYLQFVVPAIVATQTMWVAMGESTYQVLGYIKWNMGYHAMLATPMTVRDVLRGHFLAVAAHLTTATAIFMAVASLFGGFGSVAAVFCLPIAVLTGLAFTTPIFAFTARQEGDNGFNILFRWIVTPLMLFSGTFFPIEQLPGWMQPIAWATPLWHGVEACRAVATGAVVWTPFVGHLLVLAGYAAVGWWLAERSFAKRLVP</sequence>
<feature type="transmembrane region" description="Helical" evidence="6">
    <location>
        <begin position="167"/>
        <end position="190"/>
    </location>
</feature>
<organism evidence="9 10">
    <name type="scientific">Pedococcus bigeumensis</name>
    <dbReference type="NCBI Taxonomy" id="433644"/>
    <lineage>
        <taxon>Bacteria</taxon>
        <taxon>Bacillati</taxon>
        <taxon>Actinomycetota</taxon>
        <taxon>Actinomycetes</taxon>
        <taxon>Micrococcales</taxon>
        <taxon>Intrasporangiaceae</taxon>
        <taxon>Pedococcus</taxon>
    </lineage>
</organism>
<evidence type="ECO:0000256" key="3">
    <source>
        <dbReference type="ARBA" id="ARBA00022989"/>
    </source>
</evidence>
<dbReference type="Pfam" id="PF01061">
    <property type="entry name" value="ABC2_membrane"/>
    <property type="match status" value="1"/>
</dbReference>
<dbReference type="RefSeq" id="WP_140737184.1">
    <property type="nucleotide sequence ID" value="NZ_RCZM01000001.1"/>
</dbReference>
<proteinExistence type="inferred from homology"/>
<evidence type="ECO:0000256" key="7">
    <source>
        <dbReference type="SAM" id="MobiDB-lite"/>
    </source>
</evidence>
<feature type="compositionally biased region" description="Low complexity" evidence="7">
    <location>
        <begin position="1"/>
        <end position="10"/>
    </location>
</feature>
<dbReference type="GO" id="GO:0140359">
    <property type="term" value="F:ABC-type transporter activity"/>
    <property type="evidence" value="ECO:0007669"/>
    <property type="project" value="InterPro"/>
</dbReference>
<comment type="subcellular location">
    <subcellularLocation>
        <location evidence="6">Cell membrane</location>
        <topology evidence="6">Multi-pass membrane protein</topology>
    </subcellularLocation>
    <subcellularLocation>
        <location evidence="1">Membrane</location>
        <topology evidence="1">Multi-pass membrane protein</topology>
    </subcellularLocation>
</comment>
<dbReference type="PANTHER" id="PTHR43229:SF2">
    <property type="entry name" value="NODULATION PROTEIN J"/>
    <property type="match status" value="1"/>
</dbReference>
<evidence type="ECO:0000256" key="1">
    <source>
        <dbReference type="ARBA" id="ARBA00004141"/>
    </source>
</evidence>
<comment type="caution">
    <text evidence="9">The sequence shown here is derived from an EMBL/GenBank/DDBJ whole genome shotgun (WGS) entry which is preliminary data.</text>
</comment>